<comment type="caution">
    <text evidence="3">The sequence shown here is derived from an EMBL/GenBank/DDBJ whole genome shotgun (WGS) entry which is preliminary data.</text>
</comment>
<feature type="region of interest" description="Disordered" evidence="1">
    <location>
        <begin position="210"/>
        <end position="229"/>
    </location>
</feature>
<keyword evidence="2" id="KW-1133">Transmembrane helix</keyword>
<proteinExistence type="predicted"/>
<keyword evidence="2" id="KW-0472">Membrane</keyword>
<feature type="transmembrane region" description="Helical" evidence="2">
    <location>
        <begin position="48"/>
        <end position="66"/>
    </location>
</feature>
<feature type="transmembrane region" description="Helical" evidence="2">
    <location>
        <begin position="186"/>
        <end position="204"/>
    </location>
</feature>
<gene>
    <name evidence="3" type="ORF">I4I81_04970</name>
</gene>
<feature type="transmembrane region" description="Helical" evidence="2">
    <location>
        <begin position="128"/>
        <end position="152"/>
    </location>
</feature>
<accession>A0ABS6UMY8</accession>
<name>A0ABS6UMY8_9PSEU</name>
<sequence>MTVTTTKLSRAAGLAAVVAGLLFIAVQINHPPLDAALVSTTEWALRQSAKVLMAVLALAGVTGMYLHQVRRIGVFGLVAYLVFGAGYLALLGVELIGLCVLPSVAVSAPGYVDDVLAVATGGTAGGDIGPFAALSAVSGATYIGGGVLFGLALLRAGVLARWASALLAVGALATAAIPFLPQINQRLFAVPVAVALIGLGFSLWRGRQSAAAGPSLPTPGTARLDPADV</sequence>
<keyword evidence="2" id="KW-0812">Transmembrane</keyword>
<evidence type="ECO:0000313" key="4">
    <source>
        <dbReference type="Proteomes" id="UP000694287"/>
    </source>
</evidence>
<keyword evidence="4" id="KW-1185">Reference proteome</keyword>
<protein>
    <recommendedName>
        <fullName evidence="5">DUF4386 family protein</fullName>
    </recommendedName>
</protein>
<reference evidence="3 4" key="1">
    <citation type="submission" date="2020-11" db="EMBL/GenBank/DDBJ databases">
        <title>Pseudonocardia abyssalis sp. nov. and Pseudonocardia oceani sp. nov., description and phylogenomic analysis of two novel actinomycetes isolated from the deep Southern Ocean.</title>
        <authorList>
            <person name="Parra J."/>
        </authorList>
    </citation>
    <scope>NUCLEOTIDE SEQUENCE [LARGE SCALE GENOMIC DNA]</scope>
    <source>
        <strain evidence="3 4">KRD-168</strain>
    </source>
</reference>
<dbReference type="EMBL" id="JADQDK010000001">
    <property type="protein sequence ID" value="MBW0133605.1"/>
    <property type="molecule type" value="Genomic_DNA"/>
</dbReference>
<dbReference type="Proteomes" id="UP000694287">
    <property type="component" value="Unassembled WGS sequence"/>
</dbReference>
<feature type="transmembrane region" description="Helical" evidence="2">
    <location>
        <begin position="159"/>
        <end position="180"/>
    </location>
</feature>
<evidence type="ECO:0000313" key="3">
    <source>
        <dbReference type="EMBL" id="MBW0133605.1"/>
    </source>
</evidence>
<organism evidence="3 4">
    <name type="scientific">Pseudonocardia abyssalis</name>
    <dbReference type="NCBI Taxonomy" id="2792008"/>
    <lineage>
        <taxon>Bacteria</taxon>
        <taxon>Bacillati</taxon>
        <taxon>Actinomycetota</taxon>
        <taxon>Actinomycetes</taxon>
        <taxon>Pseudonocardiales</taxon>
        <taxon>Pseudonocardiaceae</taxon>
        <taxon>Pseudonocardia</taxon>
    </lineage>
</organism>
<evidence type="ECO:0000256" key="1">
    <source>
        <dbReference type="SAM" id="MobiDB-lite"/>
    </source>
</evidence>
<feature type="transmembrane region" description="Helical" evidence="2">
    <location>
        <begin position="12"/>
        <end position="28"/>
    </location>
</feature>
<dbReference type="RefSeq" id="WP_218604285.1">
    <property type="nucleotide sequence ID" value="NZ_JADQDJ010000206.1"/>
</dbReference>
<evidence type="ECO:0008006" key="5">
    <source>
        <dbReference type="Google" id="ProtNLM"/>
    </source>
</evidence>
<evidence type="ECO:0000256" key="2">
    <source>
        <dbReference type="SAM" id="Phobius"/>
    </source>
</evidence>
<feature type="transmembrane region" description="Helical" evidence="2">
    <location>
        <begin position="78"/>
        <end position="108"/>
    </location>
</feature>